<evidence type="ECO:0000259" key="7">
    <source>
        <dbReference type="Pfam" id="PF14322"/>
    </source>
</evidence>
<keyword evidence="9" id="KW-1185">Reference proteome</keyword>
<evidence type="ECO:0000259" key="6">
    <source>
        <dbReference type="Pfam" id="PF07980"/>
    </source>
</evidence>
<dbReference type="AlphaFoldDB" id="A0A437KMB2"/>
<feature type="domain" description="SusD-like N-terminal" evidence="7">
    <location>
        <begin position="54"/>
        <end position="221"/>
    </location>
</feature>
<dbReference type="GO" id="GO:0009279">
    <property type="term" value="C:cell outer membrane"/>
    <property type="evidence" value="ECO:0007669"/>
    <property type="project" value="UniProtKB-SubCell"/>
</dbReference>
<dbReference type="Gene3D" id="1.25.40.390">
    <property type="match status" value="1"/>
</dbReference>
<proteinExistence type="inferred from homology"/>
<feature type="domain" description="RagB/SusD" evidence="6">
    <location>
        <begin position="337"/>
        <end position="471"/>
    </location>
</feature>
<evidence type="ECO:0000256" key="5">
    <source>
        <dbReference type="ARBA" id="ARBA00023237"/>
    </source>
</evidence>
<comment type="similarity">
    <text evidence="2">Belongs to the SusD family.</text>
</comment>
<gene>
    <name evidence="8" type="ORF">EOD40_16400</name>
</gene>
<accession>A0A437KMB2</accession>
<dbReference type="Pfam" id="PF07980">
    <property type="entry name" value="SusD_RagB"/>
    <property type="match status" value="1"/>
</dbReference>
<dbReference type="RefSeq" id="WP_128197376.1">
    <property type="nucleotide sequence ID" value="NZ_SACJ01000014.1"/>
</dbReference>
<dbReference type="InterPro" id="IPR011990">
    <property type="entry name" value="TPR-like_helical_dom_sf"/>
</dbReference>
<keyword evidence="3" id="KW-0732">Signal</keyword>
<evidence type="ECO:0000256" key="1">
    <source>
        <dbReference type="ARBA" id="ARBA00004442"/>
    </source>
</evidence>
<evidence type="ECO:0000256" key="3">
    <source>
        <dbReference type="ARBA" id="ARBA00022729"/>
    </source>
</evidence>
<dbReference type="InterPro" id="IPR033985">
    <property type="entry name" value="SusD-like_N"/>
</dbReference>
<dbReference type="InterPro" id="IPR012944">
    <property type="entry name" value="SusD_RagB_dom"/>
</dbReference>
<dbReference type="EMBL" id="SACJ01000014">
    <property type="protein sequence ID" value="RVT71994.1"/>
    <property type="molecule type" value="Genomic_DNA"/>
</dbReference>
<name>A0A437KMB2_9FLAO</name>
<keyword evidence="5" id="KW-0998">Cell outer membrane</keyword>
<evidence type="ECO:0000313" key="9">
    <source>
        <dbReference type="Proteomes" id="UP000285211"/>
    </source>
</evidence>
<protein>
    <submittedName>
        <fullName evidence="8">RagB/SusD family nutrient uptake outer membrane protein</fullName>
    </submittedName>
</protein>
<evidence type="ECO:0000313" key="8">
    <source>
        <dbReference type="EMBL" id="RVT71994.1"/>
    </source>
</evidence>
<comment type="caution">
    <text evidence="8">The sequence shown here is derived from an EMBL/GenBank/DDBJ whole genome shotgun (WGS) entry which is preliminary data.</text>
</comment>
<dbReference type="Proteomes" id="UP000285211">
    <property type="component" value="Unassembled WGS sequence"/>
</dbReference>
<dbReference type="Pfam" id="PF14322">
    <property type="entry name" value="SusD-like_3"/>
    <property type="match status" value="1"/>
</dbReference>
<sequence>MKLYIYLIVVMIGFSSCDNSYLDETPKGSITPLNFYKTSSDLDMATIALSLKINGAFNTSSGIATCYGADDFSVQRAGNKFNFSDFDTFNATSSNDRMTAWWNNFYATIKSANALIANYQNAVQASEVERNNTAGYAYFSRALSYFFLTRVWGAVPLPTESKVYTDLPNSQPTDVYALIVEDLKKAEIMLPAHWSGVRVQNGVDIYPTSGSAKALLANVYLTMAGWPLKQTDKYALAAAKAKEVIDNKGTWGYKLETNSADLFDIQNKYNHETVYGCYYNNNLPVFNFENGSMTGPNSYAPEDEGGWSDGYGEIAFYNKFPSGPRKDATYQKVYFLNGNPNTPGDYTKNLRKHPYFLKYRFDDSYNKTTHTAANWWGSMTVPVIRYAEVLLTYAEAKAMSASPETTAYAAINEVRTRAGLANLTSGLSQTDFKAAVVAERGWEFTGGEPAARWFDLIRTETVAKALIDRDPSEVPLINHPDDTNHTYYWAPIPNVK</sequence>
<dbReference type="SUPFAM" id="SSF48452">
    <property type="entry name" value="TPR-like"/>
    <property type="match status" value="1"/>
</dbReference>
<keyword evidence="4" id="KW-0472">Membrane</keyword>
<comment type="subcellular location">
    <subcellularLocation>
        <location evidence="1">Cell outer membrane</location>
    </subcellularLocation>
</comment>
<evidence type="ECO:0000256" key="4">
    <source>
        <dbReference type="ARBA" id="ARBA00023136"/>
    </source>
</evidence>
<dbReference type="OrthoDB" id="5694214at2"/>
<dbReference type="PROSITE" id="PS51257">
    <property type="entry name" value="PROKAR_LIPOPROTEIN"/>
    <property type="match status" value="1"/>
</dbReference>
<reference evidence="8 9" key="1">
    <citation type="submission" date="2019-01" db="EMBL/GenBank/DDBJ databases">
        <authorList>
            <person name="Chen W.-M."/>
        </authorList>
    </citation>
    <scope>NUCLEOTIDE SEQUENCE [LARGE SCALE GENOMIC DNA]</scope>
    <source>
        <strain evidence="8 9">BBQ-12</strain>
    </source>
</reference>
<evidence type="ECO:0000256" key="2">
    <source>
        <dbReference type="ARBA" id="ARBA00006275"/>
    </source>
</evidence>
<organism evidence="8 9">
    <name type="scientific">Flavobacterium sufflavum</name>
    <dbReference type="NCBI Taxonomy" id="1921138"/>
    <lineage>
        <taxon>Bacteria</taxon>
        <taxon>Pseudomonadati</taxon>
        <taxon>Bacteroidota</taxon>
        <taxon>Flavobacteriia</taxon>
        <taxon>Flavobacteriales</taxon>
        <taxon>Flavobacteriaceae</taxon>
        <taxon>Flavobacterium</taxon>
    </lineage>
</organism>